<dbReference type="AlphaFoldDB" id="A0A8S0Q2Y0"/>
<dbReference type="Gene3D" id="1.25.40.10">
    <property type="entry name" value="Tetratricopeptide repeat domain"/>
    <property type="match status" value="1"/>
</dbReference>
<keyword evidence="3" id="KW-1185">Reference proteome</keyword>
<dbReference type="Pfam" id="PF01535">
    <property type="entry name" value="PPR"/>
    <property type="match status" value="1"/>
</dbReference>
<evidence type="ECO:0000313" key="3">
    <source>
        <dbReference type="Proteomes" id="UP000594638"/>
    </source>
</evidence>
<gene>
    <name evidence="2" type="ORF">OLEA9_A002209</name>
</gene>
<dbReference type="EMBL" id="CACTIH010000516">
    <property type="protein sequence ID" value="CAA2961251.1"/>
    <property type="molecule type" value="Genomic_DNA"/>
</dbReference>
<protein>
    <recommendedName>
        <fullName evidence="4">Pentatricopeptide repeat-containing protein</fullName>
    </recommendedName>
</protein>
<dbReference type="InterPro" id="IPR011990">
    <property type="entry name" value="TPR-like_helical_dom_sf"/>
</dbReference>
<evidence type="ECO:0000313" key="2">
    <source>
        <dbReference type="EMBL" id="CAA2961251.1"/>
    </source>
</evidence>
<dbReference type="InterPro" id="IPR046960">
    <property type="entry name" value="PPR_At4g14850-like_plant"/>
</dbReference>
<dbReference type="InterPro" id="IPR002885">
    <property type="entry name" value="PPR_rpt"/>
</dbReference>
<evidence type="ECO:0000256" key="1">
    <source>
        <dbReference type="ARBA" id="ARBA00022737"/>
    </source>
</evidence>
<keyword evidence="1" id="KW-0677">Repeat</keyword>
<accession>A0A8S0Q2Y0</accession>
<sequence>MFDECVGAYIVIKLKNVLPDECVSQGSSACNCVWRWESKVQKDVIESGAEPNTEVCKCIIDMYSRCRCSEGATRIFYSMWRAFYKSPGAALLTTCAKCVRIHNAERVFRLMDKHDVVAWNALILGHGDRGLIEKSGSGNFEQ</sequence>
<dbReference type="Proteomes" id="UP000594638">
    <property type="component" value="Unassembled WGS sequence"/>
</dbReference>
<reference evidence="2 3" key="1">
    <citation type="submission" date="2019-12" db="EMBL/GenBank/DDBJ databases">
        <authorList>
            <person name="Alioto T."/>
            <person name="Alioto T."/>
            <person name="Gomez Garrido J."/>
        </authorList>
    </citation>
    <scope>NUCLEOTIDE SEQUENCE [LARGE SCALE GENOMIC DNA]</scope>
</reference>
<proteinExistence type="predicted"/>
<dbReference type="PANTHER" id="PTHR47926">
    <property type="entry name" value="PENTATRICOPEPTIDE REPEAT-CONTAINING PROTEIN"/>
    <property type="match status" value="1"/>
</dbReference>
<evidence type="ECO:0008006" key="4">
    <source>
        <dbReference type="Google" id="ProtNLM"/>
    </source>
</evidence>
<dbReference type="GO" id="GO:0003723">
    <property type="term" value="F:RNA binding"/>
    <property type="evidence" value="ECO:0007669"/>
    <property type="project" value="InterPro"/>
</dbReference>
<dbReference type="GO" id="GO:0009451">
    <property type="term" value="P:RNA modification"/>
    <property type="evidence" value="ECO:0007669"/>
    <property type="project" value="InterPro"/>
</dbReference>
<name>A0A8S0Q2Y0_OLEEU</name>
<dbReference type="Gramene" id="OE9A002209T1">
    <property type="protein sequence ID" value="OE9A002209C1"/>
    <property type="gene ID" value="OE9A002209"/>
</dbReference>
<comment type="caution">
    <text evidence="2">The sequence shown here is derived from an EMBL/GenBank/DDBJ whole genome shotgun (WGS) entry which is preliminary data.</text>
</comment>
<organism evidence="2 3">
    <name type="scientific">Olea europaea subsp. europaea</name>
    <dbReference type="NCBI Taxonomy" id="158383"/>
    <lineage>
        <taxon>Eukaryota</taxon>
        <taxon>Viridiplantae</taxon>
        <taxon>Streptophyta</taxon>
        <taxon>Embryophyta</taxon>
        <taxon>Tracheophyta</taxon>
        <taxon>Spermatophyta</taxon>
        <taxon>Magnoliopsida</taxon>
        <taxon>eudicotyledons</taxon>
        <taxon>Gunneridae</taxon>
        <taxon>Pentapetalae</taxon>
        <taxon>asterids</taxon>
        <taxon>lamiids</taxon>
        <taxon>Lamiales</taxon>
        <taxon>Oleaceae</taxon>
        <taxon>Oleeae</taxon>
        <taxon>Olea</taxon>
    </lineage>
</organism>